<evidence type="ECO:0000256" key="14">
    <source>
        <dbReference type="SAM" id="MobiDB-lite"/>
    </source>
</evidence>
<evidence type="ECO:0000256" key="3">
    <source>
        <dbReference type="ARBA" id="ARBA00021622"/>
    </source>
</evidence>
<reference evidence="15" key="1">
    <citation type="journal article" date="2020" name="mSystems">
        <title>Genome- and Community-Level Interaction Insights into Carbon Utilization and Element Cycling Functions of Hydrothermarchaeota in Hydrothermal Sediment.</title>
        <authorList>
            <person name="Zhou Z."/>
            <person name="Liu Y."/>
            <person name="Xu W."/>
            <person name="Pan J."/>
            <person name="Luo Z.H."/>
            <person name="Li M."/>
        </authorList>
    </citation>
    <scope>NUCLEOTIDE SEQUENCE [LARGE SCALE GENOMIC DNA]</scope>
    <source>
        <strain evidence="15">HyVt-233</strain>
    </source>
</reference>
<dbReference type="GO" id="GO:0005886">
    <property type="term" value="C:plasma membrane"/>
    <property type="evidence" value="ECO:0007669"/>
    <property type="project" value="UniProtKB-SubCell"/>
</dbReference>
<evidence type="ECO:0000256" key="2">
    <source>
        <dbReference type="ARBA" id="ARBA00010690"/>
    </source>
</evidence>
<evidence type="ECO:0000256" key="12">
    <source>
        <dbReference type="ARBA" id="ARBA00025078"/>
    </source>
</evidence>
<comment type="function">
    <text evidence="12 13">Required for formation of the rod structure in the basal body of the flagellar apparatus. Together with FliI and FliH, may constitute the export apparatus of flagellin.</text>
</comment>
<feature type="transmembrane region" description="Helical" evidence="13">
    <location>
        <begin position="147"/>
        <end position="165"/>
    </location>
</feature>
<keyword evidence="7 13" id="KW-1005">Bacterial flagellum biogenesis</keyword>
<comment type="caution">
    <text evidence="15">The sequence shown here is derived from an EMBL/GenBank/DDBJ whole genome shotgun (WGS) entry which is preliminary data.</text>
</comment>
<evidence type="ECO:0000256" key="7">
    <source>
        <dbReference type="ARBA" id="ARBA00022795"/>
    </source>
</evidence>
<dbReference type="PRINTS" id="PR00950">
    <property type="entry name" value="TYPE3IMSPROT"/>
</dbReference>
<comment type="similarity">
    <text evidence="2 13">Belongs to the type III secretion exporter family.</text>
</comment>
<comment type="subcellular location">
    <subcellularLocation>
        <location evidence="1">Cell membrane</location>
        <topology evidence="1">Multi-pass membrane protein</topology>
    </subcellularLocation>
</comment>
<feature type="compositionally biased region" description="Basic and acidic residues" evidence="14">
    <location>
        <begin position="1"/>
        <end position="24"/>
    </location>
</feature>
<evidence type="ECO:0000256" key="8">
    <source>
        <dbReference type="ARBA" id="ARBA00022927"/>
    </source>
</evidence>
<keyword evidence="15" id="KW-0966">Cell projection</keyword>
<keyword evidence="5 13" id="KW-1003">Cell membrane</keyword>
<keyword evidence="4 13" id="KW-0813">Transport</keyword>
<protein>
    <recommendedName>
        <fullName evidence="3 13">Flagellar biosynthetic protein FlhB</fullName>
    </recommendedName>
</protein>
<dbReference type="InterPro" id="IPR006135">
    <property type="entry name" value="T3SS_substrate_exporter"/>
</dbReference>
<name>A0A7C0Y377_DESA2</name>
<gene>
    <name evidence="13 15" type="primary">flhB</name>
    <name evidence="15" type="ORF">ENG63_06785</name>
</gene>
<dbReference type="GO" id="GO:0044780">
    <property type="term" value="P:bacterial-type flagellum assembly"/>
    <property type="evidence" value="ECO:0007669"/>
    <property type="project" value="InterPro"/>
</dbReference>
<evidence type="ECO:0000313" key="15">
    <source>
        <dbReference type="EMBL" id="HDD44546.1"/>
    </source>
</evidence>
<keyword evidence="8 13" id="KW-0653">Protein transport</keyword>
<feature type="transmembrane region" description="Helical" evidence="13">
    <location>
        <begin position="194"/>
        <end position="212"/>
    </location>
</feature>
<evidence type="ECO:0000256" key="4">
    <source>
        <dbReference type="ARBA" id="ARBA00022448"/>
    </source>
</evidence>
<keyword evidence="6 13" id="KW-0812">Transmembrane</keyword>
<evidence type="ECO:0000256" key="9">
    <source>
        <dbReference type="ARBA" id="ARBA00022989"/>
    </source>
</evidence>
<keyword evidence="15" id="KW-0969">Cilium</keyword>
<feature type="region of interest" description="Disordered" evidence="14">
    <location>
        <begin position="1"/>
        <end position="25"/>
    </location>
</feature>
<keyword evidence="11 13" id="KW-1006">Bacterial flagellum protein export</keyword>
<keyword evidence="10 13" id="KW-0472">Membrane</keyword>
<organism evidence="15">
    <name type="scientific">Desulfofervidus auxilii</name>
    <dbReference type="NCBI Taxonomy" id="1621989"/>
    <lineage>
        <taxon>Bacteria</taxon>
        <taxon>Pseudomonadati</taxon>
        <taxon>Thermodesulfobacteriota</taxon>
        <taxon>Candidatus Desulfofervidia</taxon>
        <taxon>Candidatus Desulfofervidales</taxon>
        <taxon>Candidatus Desulfofervidaceae</taxon>
        <taxon>Candidatus Desulfofervidus</taxon>
    </lineage>
</organism>
<evidence type="ECO:0000256" key="10">
    <source>
        <dbReference type="ARBA" id="ARBA00023136"/>
    </source>
</evidence>
<dbReference type="SUPFAM" id="SSF160544">
    <property type="entry name" value="EscU C-terminal domain-like"/>
    <property type="match status" value="1"/>
</dbReference>
<evidence type="ECO:0000256" key="1">
    <source>
        <dbReference type="ARBA" id="ARBA00004651"/>
    </source>
</evidence>
<keyword evidence="9 13" id="KW-1133">Transmembrane helix</keyword>
<dbReference type="Pfam" id="PF01312">
    <property type="entry name" value="Bac_export_2"/>
    <property type="match status" value="1"/>
</dbReference>
<feature type="transmembrane region" description="Helical" evidence="13">
    <location>
        <begin position="34"/>
        <end position="55"/>
    </location>
</feature>
<dbReference type="Gene3D" id="3.40.1690.10">
    <property type="entry name" value="secretion proteins EscU"/>
    <property type="match status" value="1"/>
</dbReference>
<feature type="transmembrane region" description="Helical" evidence="13">
    <location>
        <begin position="90"/>
        <end position="111"/>
    </location>
</feature>
<dbReference type="InterPro" id="IPR006136">
    <property type="entry name" value="FlhB"/>
</dbReference>
<dbReference type="NCBIfam" id="TIGR00328">
    <property type="entry name" value="flhB"/>
    <property type="match status" value="1"/>
</dbReference>
<evidence type="ECO:0000256" key="5">
    <source>
        <dbReference type="ARBA" id="ARBA00022475"/>
    </source>
</evidence>
<dbReference type="GO" id="GO:0009306">
    <property type="term" value="P:protein secretion"/>
    <property type="evidence" value="ECO:0007669"/>
    <property type="project" value="InterPro"/>
</dbReference>
<evidence type="ECO:0000256" key="11">
    <source>
        <dbReference type="ARBA" id="ARBA00023225"/>
    </source>
</evidence>
<dbReference type="PANTHER" id="PTHR30531:SF12">
    <property type="entry name" value="FLAGELLAR BIOSYNTHETIC PROTEIN FLHB"/>
    <property type="match status" value="1"/>
</dbReference>
<dbReference type="EMBL" id="DRBS01000256">
    <property type="protein sequence ID" value="HDD44546.1"/>
    <property type="molecule type" value="Genomic_DNA"/>
</dbReference>
<dbReference type="AlphaFoldDB" id="A0A7C0Y377"/>
<dbReference type="Gene3D" id="6.10.250.2080">
    <property type="match status" value="1"/>
</dbReference>
<sequence>MAEKRSDQEKTEKATPKKREEARKKGQVAKSQELASVGVLSACLVVFYFGSYDMLEKMLDIMRNSFVESAQFNIDCNNIQYFLIGFANKIFNLLIPFLLVALFMALFINYLQVGFVFSADPIQPKLSKIDPINGFRRLFSIRSFVELTKNIFKILIIALLIYITIKEEIENIILLPDQSVGGILVYIGKLAFKIVFRTCLLLIMLAIFDYLYQRWEFEKNLKMSRQEVKDELKQTEGDPIIRARIKRLQREAARKRMMASVPKADVVITNPAHLAVAIHYDQSRMSAPKVVAKGMGYLAERIRKIATENNVPIVENKPLAQILYKMVNVAEVIPANLYKAVAEVLAFVYSMR</sequence>
<dbReference type="InterPro" id="IPR029025">
    <property type="entry name" value="T3SS_substrate_exporter_C"/>
</dbReference>
<dbReference type="PANTHER" id="PTHR30531">
    <property type="entry name" value="FLAGELLAR BIOSYNTHETIC PROTEIN FLHB"/>
    <property type="match status" value="1"/>
</dbReference>
<keyword evidence="15" id="KW-0282">Flagellum</keyword>
<accession>A0A7C0Y377</accession>
<evidence type="ECO:0000256" key="13">
    <source>
        <dbReference type="RuleBase" id="RU364091"/>
    </source>
</evidence>
<dbReference type="Proteomes" id="UP000886289">
    <property type="component" value="Unassembled WGS sequence"/>
</dbReference>
<evidence type="ECO:0000256" key="6">
    <source>
        <dbReference type="ARBA" id="ARBA00022692"/>
    </source>
</evidence>
<proteinExistence type="inferred from homology"/>